<evidence type="ECO:0000256" key="7">
    <source>
        <dbReference type="ARBA" id="ARBA00022741"/>
    </source>
</evidence>
<dbReference type="GO" id="GO:0005524">
    <property type="term" value="F:ATP binding"/>
    <property type="evidence" value="ECO:0007669"/>
    <property type="project" value="UniProtKB-KW"/>
</dbReference>
<dbReference type="InterPro" id="IPR027417">
    <property type="entry name" value="P-loop_NTPase"/>
</dbReference>
<comment type="subcellular location">
    <subcellularLocation>
        <location evidence="1">Cytoplasm</location>
    </subcellularLocation>
</comment>
<accession>A0A479ZTV5</accession>
<name>A0A479ZTV5_9CYAN</name>
<dbReference type="GO" id="GO:0046872">
    <property type="term" value="F:metal ion binding"/>
    <property type="evidence" value="ECO:0007669"/>
    <property type="project" value="UniProtKB-KW"/>
</dbReference>
<dbReference type="GO" id="GO:0005737">
    <property type="term" value="C:cytoplasm"/>
    <property type="evidence" value="ECO:0007669"/>
    <property type="project" value="UniProtKB-SubCell"/>
</dbReference>
<evidence type="ECO:0000256" key="10">
    <source>
        <dbReference type="ARBA" id="ARBA00032441"/>
    </source>
</evidence>
<evidence type="ECO:0000313" key="11">
    <source>
        <dbReference type="EMBL" id="GCL35965.1"/>
    </source>
</evidence>
<proteinExistence type="inferred from homology"/>
<organism evidence="11 12">
    <name type="scientific">Sphaerospermopsis reniformis</name>
    <dbReference type="NCBI Taxonomy" id="531300"/>
    <lineage>
        <taxon>Bacteria</taxon>
        <taxon>Bacillati</taxon>
        <taxon>Cyanobacteriota</taxon>
        <taxon>Cyanophyceae</taxon>
        <taxon>Nostocales</taxon>
        <taxon>Aphanizomenonaceae</taxon>
        <taxon>Sphaerospermopsis</taxon>
    </lineage>
</organism>
<keyword evidence="7" id="KW-0547">Nucleotide-binding</keyword>
<evidence type="ECO:0000256" key="6">
    <source>
        <dbReference type="ARBA" id="ARBA00022723"/>
    </source>
</evidence>
<dbReference type="InterPro" id="IPR003442">
    <property type="entry name" value="T6A_TsaE"/>
</dbReference>
<comment type="similarity">
    <text evidence="2">Belongs to the TsaE family.</text>
</comment>
<dbReference type="AlphaFoldDB" id="A0A479ZTV5"/>
<evidence type="ECO:0000256" key="3">
    <source>
        <dbReference type="ARBA" id="ARBA00019010"/>
    </source>
</evidence>
<dbReference type="Pfam" id="PF02367">
    <property type="entry name" value="TsaE"/>
    <property type="match status" value="1"/>
</dbReference>
<evidence type="ECO:0000256" key="1">
    <source>
        <dbReference type="ARBA" id="ARBA00004496"/>
    </source>
</evidence>
<protein>
    <recommendedName>
        <fullName evidence="3">tRNA threonylcarbamoyladenosine biosynthesis protein TsaE</fullName>
    </recommendedName>
    <alternativeName>
        <fullName evidence="10">t(6)A37 threonylcarbamoyladenosine biosynthesis protein TsaE</fullName>
    </alternativeName>
</protein>
<dbReference type="Proteomes" id="UP000300142">
    <property type="component" value="Unassembled WGS sequence"/>
</dbReference>
<dbReference type="PANTHER" id="PTHR33540">
    <property type="entry name" value="TRNA THREONYLCARBAMOYLADENOSINE BIOSYNTHESIS PROTEIN TSAE"/>
    <property type="match status" value="1"/>
</dbReference>
<keyword evidence="8" id="KW-0067">ATP-binding</keyword>
<keyword evidence="6" id="KW-0479">Metal-binding</keyword>
<dbReference type="PANTHER" id="PTHR33540:SF2">
    <property type="entry name" value="TRNA THREONYLCARBAMOYLADENOSINE BIOSYNTHESIS PROTEIN TSAE"/>
    <property type="match status" value="1"/>
</dbReference>
<evidence type="ECO:0000313" key="12">
    <source>
        <dbReference type="Proteomes" id="UP000300142"/>
    </source>
</evidence>
<gene>
    <name evidence="11" type="ORF">SR1949_10650</name>
</gene>
<evidence type="ECO:0000256" key="5">
    <source>
        <dbReference type="ARBA" id="ARBA00022694"/>
    </source>
</evidence>
<evidence type="ECO:0000256" key="2">
    <source>
        <dbReference type="ARBA" id="ARBA00007599"/>
    </source>
</evidence>
<dbReference type="SUPFAM" id="SSF52540">
    <property type="entry name" value="P-loop containing nucleoside triphosphate hydrolases"/>
    <property type="match status" value="1"/>
</dbReference>
<dbReference type="Gene3D" id="3.40.50.300">
    <property type="entry name" value="P-loop containing nucleotide triphosphate hydrolases"/>
    <property type="match status" value="1"/>
</dbReference>
<evidence type="ECO:0000256" key="4">
    <source>
        <dbReference type="ARBA" id="ARBA00022490"/>
    </source>
</evidence>
<keyword evidence="4" id="KW-0963">Cytoplasm</keyword>
<reference evidence="12" key="1">
    <citation type="submission" date="2019-02" db="EMBL/GenBank/DDBJ databases">
        <title>Draft genome sequence of Sphaerospermopsis reniformis NIES-1949.</title>
        <authorList>
            <person name="Yamaguchi H."/>
            <person name="Suzuki S."/>
            <person name="Kawachi M."/>
        </authorList>
    </citation>
    <scope>NUCLEOTIDE SEQUENCE [LARGE SCALE GENOMIC DNA]</scope>
    <source>
        <strain evidence="12">NIES-1949</strain>
    </source>
</reference>
<keyword evidence="12" id="KW-1185">Reference proteome</keyword>
<dbReference type="NCBIfam" id="TIGR00150">
    <property type="entry name" value="T6A_YjeE"/>
    <property type="match status" value="1"/>
</dbReference>
<dbReference type="EMBL" id="BJCE01000022">
    <property type="protein sequence ID" value="GCL35965.1"/>
    <property type="molecule type" value="Genomic_DNA"/>
</dbReference>
<keyword evidence="5" id="KW-0819">tRNA processing</keyword>
<evidence type="ECO:0000256" key="9">
    <source>
        <dbReference type="ARBA" id="ARBA00022842"/>
    </source>
</evidence>
<dbReference type="GO" id="GO:0002949">
    <property type="term" value="P:tRNA threonylcarbamoyladenosine modification"/>
    <property type="evidence" value="ECO:0007669"/>
    <property type="project" value="InterPro"/>
</dbReference>
<sequence length="187" mass="20824">MGSNGDWGLGTGYWVINFIFPHYQLPITNYQLPMTTIFLPDTKATQQLGINLGKNLTAGSVILLEGDLGAGKTTLVQGIGQGLGITESIVSPTFTLINEYTEGRIPLYHLDLYRLEPQEVTGLNLESYWEGIEVTPGIVAIEWAERMPYLPDSYLKVCLTHGDNGTRQAEIIEVDRDFENLLVHRLL</sequence>
<evidence type="ECO:0000256" key="8">
    <source>
        <dbReference type="ARBA" id="ARBA00022840"/>
    </source>
</evidence>
<keyword evidence="9" id="KW-0460">Magnesium</keyword>
<comment type="caution">
    <text evidence="11">The sequence shown here is derived from an EMBL/GenBank/DDBJ whole genome shotgun (WGS) entry which is preliminary data.</text>
</comment>